<dbReference type="HOGENOM" id="CLU_2688044_0_0_1"/>
<evidence type="ECO:0000256" key="1">
    <source>
        <dbReference type="SAM" id="SignalP"/>
    </source>
</evidence>
<evidence type="ECO:0000313" key="2">
    <source>
        <dbReference type="EMBL" id="EHK99841.1"/>
    </source>
</evidence>
<gene>
    <name evidence="2" type="ORF">M7I_4337</name>
</gene>
<feature type="chain" id="PRO_5003532635" evidence="1">
    <location>
        <begin position="22"/>
        <end position="74"/>
    </location>
</feature>
<evidence type="ECO:0000313" key="3">
    <source>
        <dbReference type="Proteomes" id="UP000005446"/>
    </source>
</evidence>
<proteinExistence type="predicted"/>
<protein>
    <submittedName>
        <fullName evidence="2">Uncharacterized protein</fullName>
    </submittedName>
</protein>
<feature type="signal peptide" evidence="1">
    <location>
        <begin position="1"/>
        <end position="21"/>
    </location>
</feature>
<reference evidence="2 3" key="1">
    <citation type="journal article" date="2012" name="Eukaryot. Cell">
        <title>Genome sequence of the fungus Glarea lozoyensis: the first genome sequence of a species from the Helotiaceae family.</title>
        <authorList>
            <person name="Youssar L."/>
            <person name="Gruening B.A."/>
            <person name="Erxleben A."/>
            <person name="Guenther S."/>
            <person name="Huettel W."/>
        </authorList>
    </citation>
    <scope>NUCLEOTIDE SEQUENCE [LARGE SCALE GENOMIC DNA]</scope>
    <source>
        <strain evidence="3">ATCC 74030 / MF5533</strain>
    </source>
</reference>
<dbReference type="EMBL" id="AGUE01000106">
    <property type="protein sequence ID" value="EHK99841.1"/>
    <property type="molecule type" value="Genomic_DNA"/>
</dbReference>
<sequence length="74" mass="8254">MGFKAPGFVYLLRVAIAAASGSDMVKTSVLVYFAQEVLAYALSVTKRRKLDRSNPFCTAESWVIMLAYVRVFVE</sequence>
<keyword evidence="3" id="KW-1185">Reference proteome</keyword>
<dbReference type="InParanoid" id="H0ENX3"/>
<keyword evidence="1" id="KW-0732">Signal</keyword>
<dbReference type="Proteomes" id="UP000005446">
    <property type="component" value="Unassembled WGS sequence"/>
</dbReference>
<name>H0ENX3_GLAL7</name>
<organism evidence="2 3">
    <name type="scientific">Glarea lozoyensis (strain ATCC 74030 / MF5533)</name>
    <dbReference type="NCBI Taxonomy" id="1104152"/>
    <lineage>
        <taxon>Eukaryota</taxon>
        <taxon>Fungi</taxon>
        <taxon>Dikarya</taxon>
        <taxon>Ascomycota</taxon>
        <taxon>Pezizomycotina</taxon>
        <taxon>Leotiomycetes</taxon>
        <taxon>Helotiales</taxon>
        <taxon>Helotiaceae</taxon>
        <taxon>Glarea</taxon>
    </lineage>
</organism>
<dbReference type="AlphaFoldDB" id="H0ENX3"/>
<comment type="caution">
    <text evidence="2">The sequence shown here is derived from an EMBL/GenBank/DDBJ whole genome shotgun (WGS) entry which is preliminary data.</text>
</comment>
<accession>H0ENX3</accession>